<dbReference type="EMBL" id="ASRX01000055">
    <property type="protein sequence ID" value="EYF02789.1"/>
    <property type="molecule type" value="Genomic_DNA"/>
</dbReference>
<keyword evidence="4" id="KW-1185">Reference proteome</keyword>
<evidence type="ECO:0000256" key="1">
    <source>
        <dbReference type="SAM" id="MobiDB-lite"/>
    </source>
</evidence>
<reference evidence="3 4" key="1">
    <citation type="submission" date="2013-05" db="EMBL/GenBank/DDBJ databases">
        <title>Genome assembly of Chondromyces apiculatus DSM 436.</title>
        <authorList>
            <person name="Sharma G."/>
            <person name="Khatri I."/>
            <person name="Kaur C."/>
            <person name="Mayilraj S."/>
            <person name="Subramanian S."/>
        </authorList>
    </citation>
    <scope>NUCLEOTIDE SEQUENCE [LARGE SCALE GENOMIC DNA]</scope>
    <source>
        <strain evidence="3 4">DSM 436</strain>
    </source>
</reference>
<feature type="region of interest" description="Disordered" evidence="1">
    <location>
        <begin position="22"/>
        <end position="49"/>
    </location>
</feature>
<dbReference type="InterPro" id="IPR035234">
    <property type="entry name" value="IgGFc-bd_N"/>
</dbReference>
<dbReference type="PANTHER" id="PTHR46534">
    <property type="entry name" value="IGGFC_BINDING DOMAIN-CONTAINING PROTEIN"/>
    <property type="match status" value="1"/>
</dbReference>
<sequence length="525" mass="54747">MAPLVALGACLDNGLNTEAGGAGGAGSTGPGGAGGAGGSGASAPEARDPATCDEAAEMKTHMGCDFWPTVIANPVWSVFDFGVGVANVTEEPAEVIVTRGDQEVLSAIIDPHSASTLYLPWVQTLKGEDWNEYTDLTLPTQSVRAPDGAYHLVSSRPVSVYQLNAVQPSPEAGPEGKDWASCPSTFLDCLSYSNEATLLLPSTSMTGSYRITSYSGSTEVLTSPYLAITATEPETVVDIHLGSGAHIIAGEQITATNPGESTSLTLQQGEVAEIFGTQTSDFSGSTVSASKPVQIIAGIPCSRIPFEALGCNHLEEVVLPVETLGSHYLVPVPTGPIGLQTRHAVRLYGHVDNTELTYPGTIPPNAPVSLAAGQVVDLGLVEDNFEVSGNQPFGVSTFLLAASTVNPNGGTGGPAHSNVVPLEQFRARQSFFTPSGYDAIYLSIVTPRETTLSLDGVPINSEPERISDDFNVVRVPISPGQGSMHVVEASRDVSVQVIGYATRVAYHYPAAMNLARINDPIPSGN</sequence>
<evidence type="ECO:0000259" key="2">
    <source>
        <dbReference type="Pfam" id="PF17517"/>
    </source>
</evidence>
<protein>
    <submittedName>
        <fullName evidence="3">Hemagglutinin/hemolysin-related protein</fullName>
    </submittedName>
</protein>
<feature type="domain" description="IgGFc-binding protein N-terminal" evidence="2">
    <location>
        <begin position="195"/>
        <end position="499"/>
    </location>
</feature>
<comment type="caution">
    <text evidence="3">The sequence shown here is derived from an EMBL/GenBank/DDBJ whole genome shotgun (WGS) entry which is preliminary data.</text>
</comment>
<dbReference type="PANTHER" id="PTHR46534:SF1">
    <property type="entry name" value="IGGFC-BINDING PROTEIN N-TERMINAL DOMAIN-CONTAINING PROTEIN"/>
    <property type="match status" value="1"/>
</dbReference>
<name>A0A017T0K2_9BACT</name>
<gene>
    <name evidence="3" type="ORF">CAP_6524</name>
</gene>
<dbReference type="AlphaFoldDB" id="A0A017T0K2"/>
<evidence type="ECO:0000313" key="4">
    <source>
        <dbReference type="Proteomes" id="UP000019678"/>
    </source>
</evidence>
<feature type="compositionally biased region" description="Gly residues" evidence="1">
    <location>
        <begin position="22"/>
        <end position="40"/>
    </location>
</feature>
<proteinExistence type="predicted"/>
<dbReference type="STRING" id="1192034.CAP_6524"/>
<dbReference type="eggNOG" id="ENOG5030SXD">
    <property type="taxonomic scope" value="Bacteria"/>
</dbReference>
<dbReference type="Pfam" id="PF17517">
    <property type="entry name" value="IgGFc_binding"/>
    <property type="match status" value="1"/>
</dbReference>
<accession>A0A017T0K2</accession>
<dbReference type="Proteomes" id="UP000019678">
    <property type="component" value="Unassembled WGS sequence"/>
</dbReference>
<organism evidence="3 4">
    <name type="scientific">Chondromyces apiculatus DSM 436</name>
    <dbReference type="NCBI Taxonomy" id="1192034"/>
    <lineage>
        <taxon>Bacteria</taxon>
        <taxon>Pseudomonadati</taxon>
        <taxon>Myxococcota</taxon>
        <taxon>Polyangia</taxon>
        <taxon>Polyangiales</taxon>
        <taxon>Polyangiaceae</taxon>
        <taxon>Chondromyces</taxon>
    </lineage>
</organism>
<evidence type="ECO:0000313" key="3">
    <source>
        <dbReference type="EMBL" id="EYF02789.1"/>
    </source>
</evidence>